<dbReference type="AlphaFoldDB" id="A0A811QDZ7"/>
<keyword evidence="2" id="KW-1185">Reference proteome</keyword>
<gene>
    <name evidence="1" type="ORF">NCGR_LOCUS39146</name>
</gene>
<sequence length="163" mass="18836">MDPSTSRVLLPQPVFAGEPPLGESGLPLIWCPYCSMGRILEVLSKSDKHPMERFFKCPRKYKKGFDLFIGLALRFPLCDFYMFKEEYANFLVNYGMLPKSEMCHYHPLEMTDDSVQAEMYEHVMKKEAAGVYEHRRTIASTKKGGKKKQRHLNWMMCVGVALS</sequence>
<evidence type="ECO:0000313" key="2">
    <source>
        <dbReference type="Proteomes" id="UP000604825"/>
    </source>
</evidence>
<dbReference type="EMBL" id="CAJGYO010000010">
    <property type="protein sequence ID" value="CAD6255605.1"/>
    <property type="molecule type" value="Genomic_DNA"/>
</dbReference>
<accession>A0A811QDZ7</accession>
<reference evidence="1" key="1">
    <citation type="submission" date="2020-10" db="EMBL/GenBank/DDBJ databases">
        <authorList>
            <person name="Han B."/>
            <person name="Lu T."/>
            <person name="Zhao Q."/>
            <person name="Huang X."/>
            <person name="Zhao Y."/>
        </authorList>
    </citation>
    <scope>NUCLEOTIDE SEQUENCE</scope>
</reference>
<evidence type="ECO:0000313" key="1">
    <source>
        <dbReference type="EMBL" id="CAD6255605.1"/>
    </source>
</evidence>
<name>A0A811QDZ7_9POAL</name>
<comment type="caution">
    <text evidence="1">The sequence shown here is derived from an EMBL/GenBank/DDBJ whole genome shotgun (WGS) entry which is preliminary data.</text>
</comment>
<protein>
    <submittedName>
        <fullName evidence="1">Uncharacterized protein</fullName>
    </submittedName>
</protein>
<proteinExistence type="predicted"/>
<organism evidence="1 2">
    <name type="scientific">Miscanthus lutarioriparius</name>
    <dbReference type="NCBI Taxonomy" id="422564"/>
    <lineage>
        <taxon>Eukaryota</taxon>
        <taxon>Viridiplantae</taxon>
        <taxon>Streptophyta</taxon>
        <taxon>Embryophyta</taxon>
        <taxon>Tracheophyta</taxon>
        <taxon>Spermatophyta</taxon>
        <taxon>Magnoliopsida</taxon>
        <taxon>Liliopsida</taxon>
        <taxon>Poales</taxon>
        <taxon>Poaceae</taxon>
        <taxon>PACMAD clade</taxon>
        <taxon>Panicoideae</taxon>
        <taxon>Andropogonodae</taxon>
        <taxon>Andropogoneae</taxon>
        <taxon>Saccharinae</taxon>
        <taxon>Miscanthus</taxon>
    </lineage>
</organism>
<dbReference type="Proteomes" id="UP000604825">
    <property type="component" value="Unassembled WGS sequence"/>
</dbReference>